<accession>A0AAN7KFC2</accession>
<dbReference type="EMBL" id="JAXIOK010000008">
    <property type="protein sequence ID" value="KAK4764174.1"/>
    <property type="molecule type" value="Genomic_DNA"/>
</dbReference>
<evidence type="ECO:0000256" key="4">
    <source>
        <dbReference type="ARBA" id="ARBA00023136"/>
    </source>
</evidence>
<feature type="chain" id="PRO_5042921188" description="V-type proton ATPase subunit S1/VOA1 transmembrane domain-containing protein" evidence="6">
    <location>
        <begin position="26"/>
        <end position="323"/>
    </location>
</feature>
<evidence type="ECO:0000256" key="2">
    <source>
        <dbReference type="ARBA" id="ARBA00022692"/>
    </source>
</evidence>
<feature type="transmembrane region" description="Helical" evidence="5">
    <location>
        <begin position="291"/>
        <end position="311"/>
    </location>
</feature>
<dbReference type="PANTHER" id="PTHR35285:SF1">
    <property type="entry name" value="2-C-METHYL-D-ERYTHRITOL 4-PHOSPHATE CYTIDYLYLTRANSFERASE"/>
    <property type="match status" value="1"/>
</dbReference>
<evidence type="ECO:0000259" key="7">
    <source>
        <dbReference type="Pfam" id="PF20520"/>
    </source>
</evidence>
<evidence type="ECO:0000256" key="6">
    <source>
        <dbReference type="SAM" id="SignalP"/>
    </source>
</evidence>
<feature type="domain" description="V-type proton ATPase subunit S1/VOA1 transmembrane" evidence="7">
    <location>
        <begin position="287"/>
        <end position="318"/>
    </location>
</feature>
<keyword evidence="4 5" id="KW-0472">Membrane</keyword>
<keyword evidence="3 5" id="KW-1133">Transmembrane helix</keyword>
<dbReference type="Proteomes" id="UP001345219">
    <property type="component" value="Chromosome 11"/>
</dbReference>
<dbReference type="GO" id="GO:0016020">
    <property type="term" value="C:membrane"/>
    <property type="evidence" value="ECO:0007669"/>
    <property type="project" value="UniProtKB-SubCell"/>
</dbReference>
<keyword evidence="6" id="KW-0732">Signal</keyword>
<comment type="subcellular location">
    <subcellularLocation>
        <location evidence="1">Membrane</location>
        <topology evidence="1">Single-pass membrane protein</topology>
    </subcellularLocation>
</comment>
<gene>
    <name evidence="8" type="ORF">SAY87_013612</name>
</gene>
<name>A0AAN7KFC2_9MYRT</name>
<evidence type="ECO:0000256" key="5">
    <source>
        <dbReference type="SAM" id="Phobius"/>
    </source>
</evidence>
<comment type="caution">
    <text evidence="8">The sequence shown here is derived from an EMBL/GenBank/DDBJ whole genome shotgun (WGS) entry which is preliminary data.</text>
</comment>
<dbReference type="InterPro" id="IPR046756">
    <property type="entry name" value="VAS1/VOA1_TM"/>
</dbReference>
<dbReference type="PANTHER" id="PTHR35285">
    <property type="entry name" value="2-C-METHYL-D-ERYTHRITOL 4-PHOSPHATE CYTIDYLYLTRANSFERASE"/>
    <property type="match status" value="1"/>
</dbReference>
<dbReference type="AlphaFoldDB" id="A0AAN7KFC2"/>
<evidence type="ECO:0000313" key="8">
    <source>
        <dbReference type="EMBL" id="KAK4764174.1"/>
    </source>
</evidence>
<proteinExistence type="predicted"/>
<protein>
    <recommendedName>
        <fullName evidence="7">V-type proton ATPase subunit S1/VOA1 transmembrane domain-containing protein</fullName>
    </recommendedName>
</protein>
<dbReference type="Pfam" id="PF20520">
    <property type="entry name" value="Ac45-VOA1_TM"/>
    <property type="match status" value="1"/>
</dbReference>
<evidence type="ECO:0000256" key="3">
    <source>
        <dbReference type="ARBA" id="ARBA00022989"/>
    </source>
</evidence>
<reference evidence="8 9" key="1">
    <citation type="journal article" date="2023" name="Hortic Res">
        <title>Pangenome of water caltrop reveals structural variations and asymmetric subgenome divergence after allopolyploidization.</title>
        <authorList>
            <person name="Zhang X."/>
            <person name="Chen Y."/>
            <person name="Wang L."/>
            <person name="Yuan Y."/>
            <person name="Fang M."/>
            <person name="Shi L."/>
            <person name="Lu R."/>
            <person name="Comes H.P."/>
            <person name="Ma Y."/>
            <person name="Chen Y."/>
            <person name="Huang G."/>
            <person name="Zhou Y."/>
            <person name="Zheng Z."/>
            <person name="Qiu Y."/>
        </authorList>
    </citation>
    <scope>NUCLEOTIDE SEQUENCE [LARGE SCALE GENOMIC DNA]</scope>
    <source>
        <tissue evidence="8">Roots</tissue>
    </source>
</reference>
<evidence type="ECO:0000313" key="9">
    <source>
        <dbReference type="Proteomes" id="UP001345219"/>
    </source>
</evidence>
<sequence length="323" mass="35759">MRERMKMAIMMLLMLLAAIVPLSSASPSTVPAFLWSPHYDRISNDIVVESVDYQTISPRDLAKAVLSQGGWSDLLCSANKLQQQTDLAVIFVGRELQSLDKSSKKHEDSALLDLLKEFHMKSNFSLAFPYVAASSEDAMENLLVSGFKETCGHDIDITKVAFLGSYSVLADDSQKIVDQQSFHDYLFSRREMRLEGNADIIMICHGESAASDEYKTRSSERETFSELVRSLEQLEAKYSVLYISEPSRPTILYPSTRELERFLVETAGGNASANGTCDGVCQVKSSLLEGLLVGIVLLIILICGLCCMVGIQTPTRFEAPQES</sequence>
<organism evidence="8 9">
    <name type="scientific">Trapa incisa</name>
    <dbReference type="NCBI Taxonomy" id="236973"/>
    <lineage>
        <taxon>Eukaryota</taxon>
        <taxon>Viridiplantae</taxon>
        <taxon>Streptophyta</taxon>
        <taxon>Embryophyta</taxon>
        <taxon>Tracheophyta</taxon>
        <taxon>Spermatophyta</taxon>
        <taxon>Magnoliopsida</taxon>
        <taxon>eudicotyledons</taxon>
        <taxon>Gunneridae</taxon>
        <taxon>Pentapetalae</taxon>
        <taxon>rosids</taxon>
        <taxon>malvids</taxon>
        <taxon>Myrtales</taxon>
        <taxon>Lythraceae</taxon>
        <taxon>Trapa</taxon>
    </lineage>
</organism>
<keyword evidence="9" id="KW-1185">Reference proteome</keyword>
<feature type="signal peptide" evidence="6">
    <location>
        <begin position="1"/>
        <end position="25"/>
    </location>
</feature>
<keyword evidence="2 5" id="KW-0812">Transmembrane</keyword>
<evidence type="ECO:0000256" key="1">
    <source>
        <dbReference type="ARBA" id="ARBA00004167"/>
    </source>
</evidence>